<gene>
    <name evidence="2" type="ORF">ANE_LOCUS4039</name>
</gene>
<organism evidence="2 3">
    <name type="scientific">Arabis nemorensis</name>
    <dbReference type="NCBI Taxonomy" id="586526"/>
    <lineage>
        <taxon>Eukaryota</taxon>
        <taxon>Viridiplantae</taxon>
        <taxon>Streptophyta</taxon>
        <taxon>Embryophyta</taxon>
        <taxon>Tracheophyta</taxon>
        <taxon>Spermatophyta</taxon>
        <taxon>Magnoliopsida</taxon>
        <taxon>eudicotyledons</taxon>
        <taxon>Gunneridae</taxon>
        <taxon>Pentapetalae</taxon>
        <taxon>rosids</taxon>
        <taxon>malvids</taxon>
        <taxon>Brassicales</taxon>
        <taxon>Brassicaceae</taxon>
        <taxon>Arabideae</taxon>
        <taxon>Arabis</taxon>
    </lineage>
</organism>
<evidence type="ECO:0000256" key="1">
    <source>
        <dbReference type="SAM" id="MobiDB-lite"/>
    </source>
</evidence>
<evidence type="ECO:0000313" key="2">
    <source>
        <dbReference type="EMBL" id="VVA93594.1"/>
    </source>
</evidence>
<evidence type="ECO:0000313" key="3">
    <source>
        <dbReference type="Proteomes" id="UP000489600"/>
    </source>
</evidence>
<comment type="caution">
    <text evidence="2">The sequence shown here is derived from an EMBL/GenBank/DDBJ whole genome shotgun (WGS) entry which is preliminary data.</text>
</comment>
<reference evidence="2" key="1">
    <citation type="submission" date="2019-07" db="EMBL/GenBank/DDBJ databases">
        <authorList>
            <person name="Dittberner H."/>
        </authorList>
    </citation>
    <scope>NUCLEOTIDE SEQUENCE [LARGE SCALE GENOMIC DNA]</scope>
</reference>
<dbReference type="AlphaFoldDB" id="A0A565AXI2"/>
<feature type="region of interest" description="Disordered" evidence="1">
    <location>
        <begin position="1"/>
        <end position="59"/>
    </location>
</feature>
<proteinExistence type="predicted"/>
<protein>
    <submittedName>
        <fullName evidence="2">Uncharacterized protein</fullName>
    </submittedName>
</protein>
<feature type="compositionally biased region" description="Low complexity" evidence="1">
    <location>
        <begin position="1"/>
        <end position="30"/>
    </location>
</feature>
<keyword evidence="3" id="KW-1185">Reference proteome</keyword>
<name>A0A565AXI2_9BRAS</name>
<dbReference type="EMBL" id="CABITT030000002">
    <property type="protein sequence ID" value="VVA93594.1"/>
    <property type="molecule type" value="Genomic_DNA"/>
</dbReference>
<accession>A0A565AXI2</accession>
<dbReference type="Proteomes" id="UP000489600">
    <property type="component" value="Unassembled WGS sequence"/>
</dbReference>
<sequence>MGLDSSISSSAAATSTTESEVDGASSAEASARSRRRTGNHRDLVNRCFNRQKKKIDDNR</sequence>